<reference evidence="4 5" key="1">
    <citation type="submission" date="2016-10" db="EMBL/GenBank/DDBJ databases">
        <authorList>
            <person name="de Groot N.N."/>
        </authorList>
    </citation>
    <scope>NUCLEOTIDE SEQUENCE [LARGE SCALE GENOMIC DNA]</scope>
    <source>
        <strain evidence="4 5">DSM 19938</strain>
    </source>
</reference>
<dbReference type="OrthoDB" id="9814487at2"/>
<dbReference type="Proteomes" id="UP000199532">
    <property type="component" value="Unassembled WGS sequence"/>
</dbReference>
<dbReference type="EMBL" id="FNXY01000001">
    <property type="protein sequence ID" value="SEI37947.1"/>
    <property type="molecule type" value="Genomic_DNA"/>
</dbReference>
<gene>
    <name evidence="4" type="ORF">SAMN04487995_0201</name>
</gene>
<evidence type="ECO:0000256" key="2">
    <source>
        <dbReference type="RuleBase" id="RU003616"/>
    </source>
</evidence>
<dbReference type="Gene3D" id="2.60.40.790">
    <property type="match status" value="1"/>
</dbReference>
<protein>
    <submittedName>
        <fullName evidence="4">Heat shock protein Hsp20</fullName>
    </submittedName>
</protein>
<keyword evidence="4" id="KW-0346">Stress response</keyword>
<dbReference type="Pfam" id="PF00011">
    <property type="entry name" value="HSP20"/>
    <property type="match status" value="1"/>
</dbReference>
<feature type="domain" description="SHSP" evidence="3">
    <location>
        <begin position="35"/>
        <end position="149"/>
    </location>
</feature>
<dbReference type="PANTHER" id="PTHR11527">
    <property type="entry name" value="HEAT-SHOCK PROTEIN 20 FAMILY MEMBER"/>
    <property type="match status" value="1"/>
</dbReference>
<dbReference type="InterPro" id="IPR002068">
    <property type="entry name" value="A-crystallin/Hsp20_dom"/>
</dbReference>
<organism evidence="4 5">
    <name type="scientific">Dyadobacter koreensis</name>
    <dbReference type="NCBI Taxonomy" id="408657"/>
    <lineage>
        <taxon>Bacteria</taxon>
        <taxon>Pseudomonadati</taxon>
        <taxon>Bacteroidota</taxon>
        <taxon>Cytophagia</taxon>
        <taxon>Cytophagales</taxon>
        <taxon>Spirosomataceae</taxon>
        <taxon>Dyadobacter</taxon>
    </lineage>
</organism>
<dbReference type="RefSeq" id="WP_090330939.1">
    <property type="nucleotide sequence ID" value="NZ_FNXY01000001.1"/>
</dbReference>
<keyword evidence="5" id="KW-1185">Reference proteome</keyword>
<dbReference type="SUPFAM" id="SSF49764">
    <property type="entry name" value="HSP20-like chaperones"/>
    <property type="match status" value="1"/>
</dbReference>
<name>A0A1H6QCK6_9BACT</name>
<dbReference type="STRING" id="408657.SAMN04487995_0201"/>
<evidence type="ECO:0000313" key="5">
    <source>
        <dbReference type="Proteomes" id="UP000199532"/>
    </source>
</evidence>
<dbReference type="InterPro" id="IPR008978">
    <property type="entry name" value="HSP20-like_chaperone"/>
</dbReference>
<evidence type="ECO:0000313" key="4">
    <source>
        <dbReference type="EMBL" id="SEI37947.1"/>
    </source>
</evidence>
<dbReference type="PROSITE" id="PS01031">
    <property type="entry name" value="SHSP"/>
    <property type="match status" value="1"/>
</dbReference>
<evidence type="ECO:0000259" key="3">
    <source>
        <dbReference type="PROSITE" id="PS01031"/>
    </source>
</evidence>
<dbReference type="CDD" id="cd06464">
    <property type="entry name" value="ACD_sHsps-like"/>
    <property type="match status" value="1"/>
</dbReference>
<proteinExistence type="inferred from homology"/>
<evidence type="ECO:0000256" key="1">
    <source>
        <dbReference type="PROSITE-ProRule" id="PRU00285"/>
    </source>
</evidence>
<dbReference type="InterPro" id="IPR031107">
    <property type="entry name" value="Small_HSP"/>
</dbReference>
<dbReference type="AlphaFoldDB" id="A0A1H6QCK6"/>
<sequence>MSIIKRNRNSFSAIPALVDDFLGRELFNWDNSNFSSTQTTVPAVNIRETEDSFGVEVAAPGLEKKDFKIQLENNLLTISSQKEIREENHHEGYSRREFSYQSFQRSFVLPKDVVNDEGIVARYENGLLQLVIPKKEEAKQKAPRLIEIG</sequence>
<comment type="similarity">
    <text evidence="1 2">Belongs to the small heat shock protein (HSP20) family.</text>
</comment>
<accession>A0A1H6QCK6</accession>